<evidence type="ECO:0000256" key="1">
    <source>
        <dbReference type="ARBA" id="ARBA00004141"/>
    </source>
</evidence>
<keyword evidence="2 5" id="KW-0812">Transmembrane</keyword>
<feature type="transmembrane region" description="Helical" evidence="5">
    <location>
        <begin position="112"/>
        <end position="131"/>
    </location>
</feature>
<feature type="transmembrane region" description="Helical" evidence="5">
    <location>
        <begin position="254"/>
        <end position="277"/>
    </location>
</feature>
<evidence type="ECO:0000256" key="2">
    <source>
        <dbReference type="ARBA" id="ARBA00022692"/>
    </source>
</evidence>
<feature type="domain" description="STAS" evidence="6">
    <location>
        <begin position="423"/>
        <end position="512"/>
    </location>
</feature>
<feature type="transmembrane region" description="Helical" evidence="5">
    <location>
        <begin position="176"/>
        <end position="196"/>
    </location>
</feature>
<dbReference type="EMBL" id="UOEC01000201">
    <property type="protein sequence ID" value="VAW02717.1"/>
    <property type="molecule type" value="Genomic_DNA"/>
</dbReference>
<dbReference type="InterPro" id="IPR011547">
    <property type="entry name" value="SLC26A/SulP_dom"/>
</dbReference>
<dbReference type="InterPro" id="IPR036513">
    <property type="entry name" value="STAS_dom_sf"/>
</dbReference>
<feature type="transmembrane region" description="Helical" evidence="5">
    <location>
        <begin position="385"/>
        <end position="416"/>
    </location>
</feature>
<dbReference type="PROSITE" id="PS50801">
    <property type="entry name" value="STAS"/>
    <property type="match status" value="1"/>
</dbReference>
<feature type="transmembrane region" description="Helical" evidence="5">
    <location>
        <begin position="54"/>
        <end position="82"/>
    </location>
</feature>
<feature type="transmembrane region" description="Helical" evidence="5">
    <location>
        <begin position="143"/>
        <end position="164"/>
    </location>
</feature>
<keyword evidence="4 5" id="KW-0472">Membrane</keyword>
<dbReference type="PANTHER" id="PTHR43310">
    <property type="entry name" value="SULFATE TRANSPORTER YBAR-RELATED"/>
    <property type="match status" value="1"/>
</dbReference>
<dbReference type="PANTHER" id="PTHR43310:SF1">
    <property type="entry name" value="SULFATE TRANSPORTER YBAR-RELATED"/>
    <property type="match status" value="1"/>
</dbReference>
<dbReference type="GO" id="GO:0016020">
    <property type="term" value="C:membrane"/>
    <property type="evidence" value="ECO:0007669"/>
    <property type="project" value="UniProtKB-SubCell"/>
</dbReference>
<dbReference type="InterPro" id="IPR002645">
    <property type="entry name" value="STAS_dom"/>
</dbReference>
<proteinExistence type="predicted"/>
<comment type="subcellular location">
    <subcellularLocation>
        <location evidence="1">Membrane</location>
        <topology evidence="1">Multi-pass membrane protein</topology>
    </subcellularLocation>
</comment>
<organism evidence="7">
    <name type="scientific">hydrothermal vent metagenome</name>
    <dbReference type="NCBI Taxonomy" id="652676"/>
    <lineage>
        <taxon>unclassified sequences</taxon>
        <taxon>metagenomes</taxon>
        <taxon>ecological metagenomes</taxon>
    </lineage>
</organism>
<feature type="transmembrane region" description="Helical" evidence="5">
    <location>
        <begin position="203"/>
        <end position="222"/>
    </location>
</feature>
<sequence length="541" mass="56676">MKVTAVTKPTLAVFAERFSIAGLKELKPDLCSPQCIKVEVLAGLTVALALVPEAVAFSFVAGVHPLVGLYAAFIVGLITALFGGRPGMISGATGALAVVMVSLVAIHGIEYLFATVVLMGILQILAGIFHLGKFIRLVPHPVMLGFVNGLAIVIFLAQLSQFQIPGPEGVKVWMSGQPLITTLALVGLTMIIIWGMPRITRAIPAPLAGIAIVAGLVIVFGIDVPRVGDLASIKGGLPAFHIPIVPLNLETLKIIFPFAVILAAIGLIESLLTLNLVGEITGKSGGASRECVAQGVSNTVTGFFGGMGGCAMIGQSMINVKSGGRTRLSGVAAALFLLSFIIYASGLIEQIPLAALVGVMFMVVIGTFAWQSLKILRRIPLTDALVMILVTIVTVLTDLAIAVIVGVIVSALAYAWSNATRIHASKTVSPDGAKVYQIEGPLFFGSVEGFAALFNPAQDPDVVVVDFINSRVVDQSALQAIEALALKYQAEGKTLQLRHLSPDCHKLLNRAGQLIIDSDDDPHYGVAVDYTIKTGVFGGGH</sequence>
<dbReference type="Pfam" id="PF00916">
    <property type="entry name" value="Sulfate_transp"/>
    <property type="match status" value="1"/>
</dbReference>
<protein>
    <submittedName>
        <fullName evidence="7">Sulfate permease</fullName>
    </submittedName>
</protein>
<dbReference type="CDD" id="cd07042">
    <property type="entry name" value="STAS_SulP_like_sulfate_transporter"/>
    <property type="match status" value="1"/>
</dbReference>
<evidence type="ECO:0000259" key="6">
    <source>
        <dbReference type="PROSITE" id="PS50801"/>
    </source>
</evidence>
<dbReference type="SUPFAM" id="SSF52091">
    <property type="entry name" value="SpoIIaa-like"/>
    <property type="match status" value="1"/>
</dbReference>
<gene>
    <name evidence="7" type="ORF">MNBD_ALPHA08-1801</name>
</gene>
<reference evidence="7" key="1">
    <citation type="submission" date="2018-06" db="EMBL/GenBank/DDBJ databases">
        <authorList>
            <person name="Zhirakovskaya E."/>
        </authorList>
    </citation>
    <scope>NUCLEOTIDE SEQUENCE</scope>
</reference>
<dbReference type="AlphaFoldDB" id="A0A3B0SP15"/>
<feature type="transmembrane region" description="Helical" evidence="5">
    <location>
        <begin position="354"/>
        <end position="373"/>
    </location>
</feature>
<evidence type="ECO:0000256" key="4">
    <source>
        <dbReference type="ARBA" id="ARBA00023136"/>
    </source>
</evidence>
<evidence type="ECO:0000313" key="7">
    <source>
        <dbReference type="EMBL" id="VAW02717.1"/>
    </source>
</evidence>
<keyword evidence="3 5" id="KW-1133">Transmembrane helix</keyword>
<feature type="transmembrane region" description="Helical" evidence="5">
    <location>
        <begin position="89"/>
        <end position="106"/>
    </location>
</feature>
<dbReference type="Pfam" id="PF01740">
    <property type="entry name" value="STAS"/>
    <property type="match status" value="1"/>
</dbReference>
<feature type="transmembrane region" description="Helical" evidence="5">
    <location>
        <begin position="328"/>
        <end position="348"/>
    </location>
</feature>
<dbReference type="Gene3D" id="3.30.750.24">
    <property type="entry name" value="STAS domain"/>
    <property type="match status" value="1"/>
</dbReference>
<accession>A0A3B0SP15</accession>
<dbReference type="InterPro" id="IPR052706">
    <property type="entry name" value="Membrane-Transporter-like"/>
</dbReference>
<evidence type="ECO:0000256" key="3">
    <source>
        <dbReference type="ARBA" id="ARBA00022989"/>
    </source>
</evidence>
<name>A0A3B0SP15_9ZZZZ</name>
<evidence type="ECO:0000256" key="5">
    <source>
        <dbReference type="SAM" id="Phobius"/>
    </source>
</evidence>